<dbReference type="AlphaFoldDB" id="A0AAU7CN10"/>
<reference evidence="4" key="1">
    <citation type="submission" date="2024-05" db="EMBL/GenBank/DDBJ databases">
        <title>Planctomycetes of the genus Singulisphaera possess chitinolytic capabilities.</title>
        <authorList>
            <person name="Ivanova A."/>
        </authorList>
    </citation>
    <scope>NUCLEOTIDE SEQUENCE</scope>
    <source>
        <strain evidence="4">Ch08T</strain>
    </source>
</reference>
<dbReference type="GO" id="GO:0016042">
    <property type="term" value="P:lipid catabolic process"/>
    <property type="evidence" value="ECO:0007669"/>
    <property type="project" value="UniProtKB-KW"/>
</dbReference>
<proteinExistence type="predicted"/>
<dbReference type="Gene3D" id="3.40.50.1820">
    <property type="entry name" value="alpha/beta hydrolase"/>
    <property type="match status" value="1"/>
</dbReference>
<evidence type="ECO:0000256" key="2">
    <source>
        <dbReference type="ARBA" id="ARBA00023098"/>
    </source>
</evidence>
<evidence type="ECO:0000313" key="4">
    <source>
        <dbReference type="EMBL" id="XBH06719.1"/>
    </source>
</evidence>
<dbReference type="Pfam" id="PF00561">
    <property type="entry name" value="Abhydrolase_1"/>
    <property type="match status" value="1"/>
</dbReference>
<keyword evidence="4" id="KW-0378">Hydrolase</keyword>
<keyword evidence="1" id="KW-0442">Lipid degradation</keyword>
<dbReference type="SUPFAM" id="SSF53474">
    <property type="entry name" value="alpha/beta-Hydrolases"/>
    <property type="match status" value="1"/>
</dbReference>
<evidence type="ECO:0000259" key="3">
    <source>
        <dbReference type="Pfam" id="PF00561"/>
    </source>
</evidence>
<name>A0AAU7CN10_9BACT</name>
<organism evidence="4">
    <name type="scientific">Singulisphaera sp. Ch08</name>
    <dbReference type="NCBI Taxonomy" id="3120278"/>
    <lineage>
        <taxon>Bacteria</taxon>
        <taxon>Pseudomonadati</taxon>
        <taxon>Planctomycetota</taxon>
        <taxon>Planctomycetia</taxon>
        <taxon>Isosphaerales</taxon>
        <taxon>Isosphaeraceae</taxon>
        <taxon>Singulisphaera</taxon>
    </lineage>
</organism>
<dbReference type="PANTHER" id="PTHR11005">
    <property type="entry name" value="LYSOSOMAL ACID LIPASE-RELATED"/>
    <property type="match status" value="1"/>
</dbReference>
<protein>
    <submittedName>
        <fullName evidence="4">Alpha/beta fold hydrolase</fullName>
    </submittedName>
</protein>
<accession>A0AAU7CN10</accession>
<sequence>MPGQLRAFWVVVGVLAASSQGRADDLGKFLERAAGDRLRQVVAPKNLQRALTTPFTPPSPTAQAGEPFVVKTADGWSLVAHRYKPTGAPRPGVLPVILCHGLTYNAQFWDLDPSCSFAQYLSQLGFDVWAVNLRGSGLSHKWVWNLDDAPATLIGSAMRRLNPGQLGATGFATLEPKYANWTMDHHIAYDVPALVKLVRRHTGAAEVAWVGHSMGGIVALGCLARYQNPGIGRLVTVGSQVTMPEGQVAIQFLTEMLTKRQLQLAGQWNSKEVMTQTRTSVNNLFFNSQNVHPKIYEALTGWATDVPAIGLMQQYMLLANKGELVDAKGQFNYARAIGNVKVPVFISCGEQDSFAPPIVQRYLYDHIGSADKTLFIFGKSQGLPINAGHDDSLVGLNSREQTYPVIARWLAGQQPPAAR</sequence>
<dbReference type="InterPro" id="IPR000073">
    <property type="entry name" value="AB_hydrolase_1"/>
</dbReference>
<dbReference type="RefSeq" id="WP_406699568.1">
    <property type="nucleotide sequence ID" value="NZ_CP155447.1"/>
</dbReference>
<dbReference type="GO" id="GO:0016787">
    <property type="term" value="F:hydrolase activity"/>
    <property type="evidence" value="ECO:0007669"/>
    <property type="project" value="UniProtKB-KW"/>
</dbReference>
<keyword evidence="2" id="KW-0443">Lipid metabolism</keyword>
<dbReference type="InterPro" id="IPR029058">
    <property type="entry name" value="AB_hydrolase_fold"/>
</dbReference>
<gene>
    <name evidence="4" type="ORF">V5E97_11965</name>
</gene>
<dbReference type="EMBL" id="CP155447">
    <property type="protein sequence ID" value="XBH06719.1"/>
    <property type="molecule type" value="Genomic_DNA"/>
</dbReference>
<feature type="domain" description="AB hydrolase-1" evidence="3">
    <location>
        <begin position="95"/>
        <end position="369"/>
    </location>
</feature>
<evidence type="ECO:0000256" key="1">
    <source>
        <dbReference type="ARBA" id="ARBA00022963"/>
    </source>
</evidence>